<proteinExistence type="predicted"/>
<sequence length="159" mass="17570">MTVFPQFPYHGRKSCLHMVIARRAFSLVEVVLATGLVMFALLVIFSLMPAGLASLQEANRQIVETEVFASLGAELTSTPFATLDSYVTKRFPLYYDREGAELTSSSNAVFTVRCDLKNSANPGAGDLRWATVSIGFHRDPSDTTVKADRRTFLLVNRGF</sequence>
<dbReference type="STRING" id="690879.TSACC_2631"/>
<accession>A0A146G455</accession>
<evidence type="ECO:0000313" key="3">
    <source>
        <dbReference type="Proteomes" id="UP000076023"/>
    </source>
</evidence>
<evidence type="ECO:0000313" key="2">
    <source>
        <dbReference type="EMBL" id="GAT32233.1"/>
    </source>
</evidence>
<keyword evidence="1" id="KW-0812">Transmembrane</keyword>
<keyword evidence="1" id="KW-1133">Transmembrane helix</keyword>
<evidence type="ECO:0000256" key="1">
    <source>
        <dbReference type="SAM" id="Phobius"/>
    </source>
</evidence>
<comment type="caution">
    <text evidence="2">The sequence shown here is derived from an EMBL/GenBank/DDBJ whole genome shotgun (WGS) entry which is preliminary data.</text>
</comment>
<name>A0A146G455_TERSA</name>
<reference evidence="3" key="1">
    <citation type="journal article" date="2017" name="Genome Announc.">
        <title>Draft Genome Sequence of Terrimicrobium sacchariphilum NM-5T, a Facultative Anaerobic Soil Bacterium of the Class Spartobacteria.</title>
        <authorList>
            <person name="Qiu Y.L."/>
            <person name="Tourlousse D.M."/>
            <person name="Matsuura N."/>
            <person name="Ohashi A."/>
            <person name="Sekiguchi Y."/>
        </authorList>
    </citation>
    <scope>NUCLEOTIDE SEQUENCE [LARGE SCALE GENOMIC DNA]</scope>
    <source>
        <strain evidence="3">NM-5</strain>
    </source>
</reference>
<dbReference type="Proteomes" id="UP000076023">
    <property type="component" value="Unassembled WGS sequence"/>
</dbReference>
<organism evidence="2 3">
    <name type="scientific">Terrimicrobium sacchariphilum</name>
    <dbReference type="NCBI Taxonomy" id="690879"/>
    <lineage>
        <taxon>Bacteria</taxon>
        <taxon>Pseudomonadati</taxon>
        <taxon>Verrucomicrobiota</taxon>
        <taxon>Terrimicrobiia</taxon>
        <taxon>Terrimicrobiales</taxon>
        <taxon>Terrimicrobiaceae</taxon>
        <taxon>Terrimicrobium</taxon>
    </lineage>
</organism>
<feature type="transmembrane region" description="Helical" evidence="1">
    <location>
        <begin position="30"/>
        <end position="52"/>
    </location>
</feature>
<keyword evidence="1" id="KW-0472">Membrane</keyword>
<dbReference type="InParanoid" id="A0A146G455"/>
<dbReference type="EMBL" id="BDCO01000002">
    <property type="protein sequence ID" value="GAT32233.1"/>
    <property type="molecule type" value="Genomic_DNA"/>
</dbReference>
<keyword evidence="3" id="KW-1185">Reference proteome</keyword>
<gene>
    <name evidence="2" type="ORF">TSACC_2631</name>
</gene>
<dbReference type="AlphaFoldDB" id="A0A146G455"/>
<protein>
    <submittedName>
        <fullName evidence="2">Verru_Chthon cassette protein B</fullName>
    </submittedName>
</protein>